<gene>
    <name evidence="1" type="ORF">US58_C0041G0004</name>
</gene>
<proteinExistence type="predicted"/>
<dbReference type="EMBL" id="LBTN01000041">
    <property type="protein sequence ID" value="KKQ39106.1"/>
    <property type="molecule type" value="Genomic_DNA"/>
</dbReference>
<evidence type="ECO:0000313" key="1">
    <source>
        <dbReference type="EMBL" id="KKQ39106.1"/>
    </source>
</evidence>
<organism evidence="1 2">
    <name type="scientific">Candidatus Magasanikbacteria bacterium GW2011_GWA2_37_8</name>
    <dbReference type="NCBI Taxonomy" id="1619036"/>
    <lineage>
        <taxon>Bacteria</taxon>
        <taxon>Candidatus Magasanikiibacteriota</taxon>
    </lineage>
</organism>
<dbReference type="AlphaFoldDB" id="A0A0G0KEX2"/>
<sequence>MSSMIYEDQEKNRTFILVWDGINFTGKPIDLLVEANGQRNLVGKINSKEELEQGREFDYQGQKIFVQHKKVFLFIKELFLSVDGTKISGRSL</sequence>
<protein>
    <submittedName>
        <fullName evidence="1">Uncharacterized protein</fullName>
    </submittedName>
</protein>
<reference evidence="1 2" key="1">
    <citation type="journal article" date="2015" name="Nature">
        <title>rRNA introns, odd ribosomes, and small enigmatic genomes across a large radiation of phyla.</title>
        <authorList>
            <person name="Brown C.T."/>
            <person name="Hug L.A."/>
            <person name="Thomas B.C."/>
            <person name="Sharon I."/>
            <person name="Castelle C.J."/>
            <person name="Singh A."/>
            <person name="Wilkins M.J."/>
            <person name="Williams K.H."/>
            <person name="Banfield J.F."/>
        </authorList>
    </citation>
    <scope>NUCLEOTIDE SEQUENCE [LARGE SCALE GENOMIC DNA]</scope>
</reference>
<accession>A0A0G0KEX2</accession>
<dbReference type="Proteomes" id="UP000034333">
    <property type="component" value="Unassembled WGS sequence"/>
</dbReference>
<dbReference type="STRING" id="1619036.US58_C0041G0004"/>
<comment type="caution">
    <text evidence="1">The sequence shown here is derived from an EMBL/GenBank/DDBJ whole genome shotgun (WGS) entry which is preliminary data.</text>
</comment>
<name>A0A0G0KEX2_9BACT</name>
<evidence type="ECO:0000313" key="2">
    <source>
        <dbReference type="Proteomes" id="UP000034333"/>
    </source>
</evidence>